<dbReference type="OrthoDB" id="2947043at2759"/>
<reference evidence="1 2" key="1">
    <citation type="submission" date="2015-01" db="EMBL/GenBank/DDBJ databases">
        <title>The Genome Sequence of Ochroconis gallopava CBS43764.</title>
        <authorList>
            <consortium name="The Broad Institute Genomics Platform"/>
            <person name="Cuomo C."/>
            <person name="de Hoog S."/>
            <person name="Gorbushina A."/>
            <person name="Stielow B."/>
            <person name="Teixiera M."/>
            <person name="Abouelleil A."/>
            <person name="Chapman S.B."/>
            <person name="Priest M."/>
            <person name="Young S.K."/>
            <person name="Wortman J."/>
            <person name="Nusbaum C."/>
            <person name="Birren B."/>
        </authorList>
    </citation>
    <scope>NUCLEOTIDE SEQUENCE [LARGE SCALE GENOMIC DNA]</scope>
    <source>
        <strain evidence="1 2">CBS 43764</strain>
    </source>
</reference>
<dbReference type="AlphaFoldDB" id="A0A0D2A225"/>
<proteinExistence type="predicted"/>
<gene>
    <name evidence="1" type="ORF">PV09_08090</name>
</gene>
<evidence type="ECO:0008006" key="3">
    <source>
        <dbReference type="Google" id="ProtNLM"/>
    </source>
</evidence>
<accession>A0A0D2A225</accession>
<sequence>MSEYTSSRDGFQRAMQWSLSGKPEDAKLYAEATGTPDFCHIMNGQKLEGDSYVQGIAEWRAKSSEYHPVVEEFLRDGDQLAARVTGTIKADGAHLFFGSFMFAKIDEASGKMMWLKERSVWGPVGKDPEHGVN</sequence>
<dbReference type="RefSeq" id="XP_016210249.1">
    <property type="nucleotide sequence ID" value="XM_016361943.1"/>
</dbReference>
<dbReference type="STRING" id="253628.A0A0D2A225"/>
<protein>
    <recommendedName>
        <fullName evidence="3">SnoaL-like domain-containing protein</fullName>
    </recommendedName>
</protein>
<dbReference type="Proteomes" id="UP000053259">
    <property type="component" value="Unassembled WGS sequence"/>
</dbReference>
<dbReference type="VEuPathDB" id="FungiDB:PV09_08090"/>
<dbReference type="EMBL" id="KN847564">
    <property type="protein sequence ID" value="KIW00380.1"/>
    <property type="molecule type" value="Genomic_DNA"/>
</dbReference>
<name>A0A0D2A225_9PEZI</name>
<organism evidence="1 2">
    <name type="scientific">Verruconis gallopava</name>
    <dbReference type="NCBI Taxonomy" id="253628"/>
    <lineage>
        <taxon>Eukaryota</taxon>
        <taxon>Fungi</taxon>
        <taxon>Dikarya</taxon>
        <taxon>Ascomycota</taxon>
        <taxon>Pezizomycotina</taxon>
        <taxon>Dothideomycetes</taxon>
        <taxon>Pleosporomycetidae</taxon>
        <taxon>Venturiales</taxon>
        <taxon>Sympoventuriaceae</taxon>
        <taxon>Verruconis</taxon>
    </lineage>
</organism>
<evidence type="ECO:0000313" key="2">
    <source>
        <dbReference type="Proteomes" id="UP000053259"/>
    </source>
</evidence>
<keyword evidence="2" id="KW-1185">Reference proteome</keyword>
<evidence type="ECO:0000313" key="1">
    <source>
        <dbReference type="EMBL" id="KIW00380.1"/>
    </source>
</evidence>
<dbReference type="HOGENOM" id="CLU_1906437_0_0_1"/>
<dbReference type="InParanoid" id="A0A0D2A225"/>
<dbReference type="GeneID" id="27316063"/>